<feature type="domain" description="DUF559" evidence="1">
    <location>
        <begin position="64"/>
        <end position="108"/>
    </location>
</feature>
<reference evidence="3" key="1">
    <citation type="journal article" date="2019" name="PLoS Negl. Trop. Dis.">
        <title>Revisiting the worldwide diversity of Leptospira species in the environment.</title>
        <authorList>
            <person name="Vincent A.T."/>
            <person name="Schiettekatte O."/>
            <person name="Bourhy P."/>
            <person name="Veyrier F.J."/>
            <person name="Picardeau M."/>
        </authorList>
    </citation>
    <scope>NUCLEOTIDE SEQUENCE [LARGE SCALE GENOMIC DNA]</scope>
    <source>
        <strain evidence="3">201702406</strain>
    </source>
</reference>
<proteinExistence type="predicted"/>
<evidence type="ECO:0000259" key="1">
    <source>
        <dbReference type="Pfam" id="PF04480"/>
    </source>
</evidence>
<evidence type="ECO:0000313" key="2">
    <source>
        <dbReference type="EMBL" id="TGM22820.1"/>
    </source>
</evidence>
<dbReference type="EMBL" id="RQGU01000085">
    <property type="protein sequence ID" value="TGM22820.1"/>
    <property type="molecule type" value="Genomic_DNA"/>
</dbReference>
<gene>
    <name evidence="2" type="ORF">EHQ82_06705</name>
</gene>
<dbReference type="RefSeq" id="WP_135626716.1">
    <property type="nucleotide sequence ID" value="NZ_RQGU01000085.1"/>
</dbReference>
<dbReference type="Proteomes" id="UP000298057">
    <property type="component" value="Unassembled WGS sequence"/>
</dbReference>
<evidence type="ECO:0000313" key="3">
    <source>
        <dbReference type="Proteomes" id="UP000298057"/>
    </source>
</evidence>
<accession>A0ABY2NEP3</accession>
<sequence>MKNKWGFLRETRDLAKKAGIDKDTGIHRTGLDDYLKVIFPNTNNWIHDKAIGYFNDKNYKTRPDYRNDDLKLIVEFDGLQHYTKPDIIEKDIRLTEQYEIFGFKVVRIPYFIQLSNRAVKTLFDVDVSEELFDENIPSLGAKGQNTPAYLCPAGLKRMAFEFLKFPEQYTTNIEFLKKQNDPFRTGVEFLEQEYNLIKKTQSK</sequence>
<protein>
    <submittedName>
        <fullName evidence="2">DUF559 domain-containing protein</fullName>
    </submittedName>
</protein>
<comment type="caution">
    <text evidence="2">The sequence shown here is derived from an EMBL/GenBank/DDBJ whole genome shotgun (WGS) entry which is preliminary data.</text>
</comment>
<dbReference type="Pfam" id="PF04480">
    <property type="entry name" value="DUF559"/>
    <property type="match status" value="1"/>
</dbReference>
<organism evidence="2 3">
    <name type="scientific">Leptospira selangorensis</name>
    <dbReference type="NCBI Taxonomy" id="2484982"/>
    <lineage>
        <taxon>Bacteria</taxon>
        <taxon>Pseudomonadati</taxon>
        <taxon>Spirochaetota</taxon>
        <taxon>Spirochaetia</taxon>
        <taxon>Leptospirales</taxon>
        <taxon>Leptospiraceae</taxon>
        <taxon>Leptospira</taxon>
    </lineage>
</organism>
<name>A0ABY2NEP3_9LEPT</name>
<dbReference type="InterPro" id="IPR007569">
    <property type="entry name" value="DUF559"/>
</dbReference>
<keyword evidence="3" id="KW-1185">Reference proteome</keyword>